<sequence>MNLCLVISKIYFLPHLYHYNNLMSVERNAERRMQRQYGDRERREDARTQDIKEPRTHIPPVVEEFSSTA</sequence>
<accession>A0A026WF56</accession>
<keyword evidence="3" id="KW-1185">Reference proteome</keyword>
<reference evidence="2 3" key="1">
    <citation type="journal article" date="2014" name="Curr. Biol.">
        <title>The genome of the clonal raider ant Cerapachys biroi.</title>
        <authorList>
            <person name="Oxley P.R."/>
            <person name="Ji L."/>
            <person name="Fetter-Pruneda I."/>
            <person name="McKenzie S.K."/>
            <person name="Li C."/>
            <person name="Hu H."/>
            <person name="Zhang G."/>
            <person name="Kronauer D.J."/>
        </authorList>
    </citation>
    <scope>NUCLEOTIDE SEQUENCE [LARGE SCALE GENOMIC DNA]</scope>
</reference>
<proteinExistence type="predicted"/>
<evidence type="ECO:0000313" key="3">
    <source>
        <dbReference type="Proteomes" id="UP000053097"/>
    </source>
</evidence>
<evidence type="ECO:0000313" key="2">
    <source>
        <dbReference type="EMBL" id="EZA54677.1"/>
    </source>
</evidence>
<name>A0A026WF56_OOCBI</name>
<organism evidence="2 3">
    <name type="scientific">Ooceraea biroi</name>
    <name type="common">Clonal raider ant</name>
    <name type="synonym">Cerapachys biroi</name>
    <dbReference type="NCBI Taxonomy" id="2015173"/>
    <lineage>
        <taxon>Eukaryota</taxon>
        <taxon>Metazoa</taxon>
        <taxon>Ecdysozoa</taxon>
        <taxon>Arthropoda</taxon>
        <taxon>Hexapoda</taxon>
        <taxon>Insecta</taxon>
        <taxon>Pterygota</taxon>
        <taxon>Neoptera</taxon>
        <taxon>Endopterygota</taxon>
        <taxon>Hymenoptera</taxon>
        <taxon>Apocrita</taxon>
        <taxon>Aculeata</taxon>
        <taxon>Formicoidea</taxon>
        <taxon>Formicidae</taxon>
        <taxon>Dorylinae</taxon>
        <taxon>Ooceraea</taxon>
    </lineage>
</organism>
<dbReference type="Proteomes" id="UP000053097">
    <property type="component" value="Unassembled WGS sequence"/>
</dbReference>
<feature type="region of interest" description="Disordered" evidence="1">
    <location>
        <begin position="33"/>
        <end position="69"/>
    </location>
</feature>
<gene>
    <name evidence="2" type="ORF">X777_04962</name>
</gene>
<feature type="compositionally biased region" description="Basic and acidic residues" evidence="1">
    <location>
        <begin position="33"/>
        <end position="56"/>
    </location>
</feature>
<protein>
    <submittedName>
        <fullName evidence="2">Uncharacterized protein</fullName>
    </submittedName>
</protein>
<dbReference type="AlphaFoldDB" id="A0A026WF56"/>
<dbReference type="EMBL" id="KK107238">
    <property type="protein sequence ID" value="EZA54677.1"/>
    <property type="molecule type" value="Genomic_DNA"/>
</dbReference>
<evidence type="ECO:0000256" key="1">
    <source>
        <dbReference type="SAM" id="MobiDB-lite"/>
    </source>
</evidence>